<organism evidence="2">
    <name type="scientific">Oryza brachyantha</name>
    <name type="common">malo sina</name>
    <dbReference type="NCBI Taxonomy" id="4533"/>
    <lineage>
        <taxon>Eukaryota</taxon>
        <taxon>Viridiplantae</taxon>
        <taxon>Streptophyta</taxon>
        <taxon>Embryophyta</taxon>
        <taxon>Tracheophyta</taxon>
        <taxon>Spermatophyta</taxon>
        <taxon>Magnoliopsida</taxon>
        <taxon>Liliopsida</taxon>
        <taxon>Poales</taxon>
        <taxon>Poaceae</taxon>
        <taxon>BOP clade</taxon>
        <taxon>Oryzoideae</taxon>
        <taxon>Oryzeae</taxon>
        <taxon>Oryzinae</taxon>
        <taxon>Oryza</taxon>
    </lineage>
</organism>
<evidence type="ECO:0000313" key="3">
    <source>
        <dbReference type="Proteomes" id="UP000006038"/>
    </source>
</evidence>
<reference evidence="2" key="2">
    <citation type="submission" date="2013-04" db="UniProtKB">
        <authorList>
            <consortium name="EnsemblPlants"/>
        </authorList>
    </citation>
    <scope>IDENTIFICATION</scope>
</reference>
<evidence type="ECO:0000313" key="2">
    <source>
        <dbReference type="EnsemblPlants" id="OB06G28310.1"/>
    </source>
</evidence>
<keyword evidence="3" id="KW-1185">Reference proteome</keyword>
<sequence>MRHVPLEEGGSTDLDAVELGRRDWEDARVDGIPSGAKTGGDSESLYRRDDRGWGEATSGARDPEGRCRRLTGARCRAPRI</sequence>
<feature type="compositionally biased region" description="Basic and acidic residues" evidence="1">
    <location>
        <begin position="44"/>
        <end position="53"/>
    </location>
</feature>
<dbReference type="Proteomes" id="UP000006038">
    <property type="component" value="Chromosome 6"/>
</dbReference>
<dbReference type="AlphaFoldDB" id="J3MFN7"/>
<evidence type="ECO:0000256" key="1">
    <source>
        <dbReference type="SAM" id="MobiDB-lite"/>
    </source>
</evidence>
<name>J3MFN7_ORYBR</name>
<accession>J3MFN7</accession>
<feature type="region of interest" description="Disordered" evidence="1">
    <location>
        <begin position="30"/>
        <end position="65"/>
    </location>
</feature>
<protein>
    <submittedName>
        <fullName evidence="2">Uncharacterized protein</fullName>
    </submittedName>
</protein>
<proteinExistence type="predicted"/>
<dbReference type="EnsemblPlants" id="OB06G28310.1">
    <property type="protein sequence ID" value="OB06G28310.1"/>
    <property type="gene ID" value="OB06G28310"/>
</dbReference>
<dbReference type="HOGENOM" id="CLU_2593638_0_0_1"/>
<dbReference type="Gramene" id="OB06G28310.1">
    <property type="protein sequence ID" value="OB06G28310.1"/>
    <property type="gene ID" value="OB06G28310"/>
</dbReference>
<reference evidence="2" key="1">
    <citation type="journal article" date="2013" name="Nat. Commun.">
        <title>Whole-genome sequencing of Oryza brachyantha reveals mechanisms underlying Oryza genome evolution.</title>
        <authorList>
            <person name="Chen J."/>
            <person name="Huang Q."/>
            <person name="Gao D."/>
            <person name="Wang J."/>
            <person name="Lang Y."/>
            <person name="Liu T."/>
            <person name="Li B."/>
            <person name="Bai Z."/>
            <person name="Luis Goicoechea J."/>
            <person name="Liang C."/>
            <person name="Chen C."/>
            <person name="Zhang W."/>
            <person name="Sun S."/>
            <person name="Liao Y."/>
            <person name="Zhang X."/>
            <person name="Yang L."/>
            <person name="Song C."/>
            <person name="Wang M."/>
            <person name="Shi J."/>
            <person name="Liu G."/>
            <person name="Liu J."/>
            <person name="Zhou H."/>
            <person name="Zhou W."/>
            <person name="Yu Q."/>
            <person name="An N."/>
            <person name="Chen Y."/>
            <person name="Cai Q."/>
            <person name="Wang B."/>
            <person name="Liu B."/>
            <person name="Min J."/>
            <person name="Huang Y."/>
            <person name="Wu H."/>
            <person name="Li Z."/>
            <person name="Zhang Y."/>
            <person name="Yin Y."/>
            <person name="Song W."/>
            <person name="Jiang J."/>
            <person name="Jackson S.A."/>
            <person name="Wing R.A."/>
            <person name="Wang J."/>
            <person name="Chen M."/>
        </authorList>
    </citation>
    <scope>NUCLEOTIDE SEQUENCE [LARGE SCALE GENOMIC DNA]</scope>
    <source>
        <strain evidence="2">cv. IRGC 101232</strain>
    </source>
</reference>